<evidence type="ECO:0000256" key="1">
    <source>
        <dbReference type="SAM" id="MobiDB-lite"/>
    </source>
</evidence>
<feature type="transmembrane region" description="Helical" evidence="2">
    <location>
        <begin position="6"/>
        <end position="24"/>
    </location>
</feature>
<gene>
    <name evidence="3" type="ORF">ACFOGI_15520</name>
</gene>
<evidence type="ECO:0000256" key="2">
    <source>
        <dbReference type="SAM" id="Phobius"/>
    </source>
</evidence>
<keyword evidence="2" id="KW-1133">Transmembrane helix</keyword>
<feature type="compositionally biased region" description="Basic and acidic residues" evidence="1">
    <location>
        <begin position="184"/>
        <end position="197"/>
    </location>
</feature>
<organism evidence="3 4">
    <name type="scientific">Virgibacillus xinjiangensis</name>
    <dbReference type="NCBI Taxonomy" id="393090"/>
    <lineage>
        <taxon>Bacteria</taxon>
        <taxon>Bacillati</taxon>
        <taxon>Bacillota</taxon>
        <taxon>Bacilli</taxon>
        <taxon>Bacillales</taxon>
        <taxon>Bacillaceae</taxon>
        <taxon>Virgibacillus</taxon>
    </lineage>
</organism>
<evidence type="ECO:0000313" key="4">
    <source>
        <dbReference type="Proteomes" id="UP001595279"/>
    </source>
</evidence>
<dbReference type="RefSeq" id="WP_390274536.1">
    <property type="nucleotide sequence ID" value="NZ_JBHRSA010000057.1"/>
</dbReference>
<keyword evidence="2" id="KW-0812">Transmembrane</keyword>
<dbReference type="EMBL" id="JBHRSA010000057">
    <property type="protein sequence ID" value="MFC3041653.1"/>
    <property type="molecule type" value="Genomic_DNA"/>
</dbReference>
<feature type="transmembrane region" description="Helical" evidence="2">
    <location>
        <begin position="114"/>
        <end position="135"/>
    </location>
</feature>
<reference evidence="4" key="1">
    <citation type="journal article" date="2019" name="Int. J. Syst. Evol. Microbiol.">
        <title>The Global Catalogue of Microorganisms (GCM) 10K type strain sequencing project: providing services to taxonomists for standard genome sequencing and annotation.</title>
        <authorList>
            <consortium name="The Broad Institute Genomics Platform"/>
            <consortium name="The Broad Institute Genome Sequencing Center for Infectious Disease"/>
            <person name="Wu L."/>
            <person name="Ma J."/>
        </authorList>
    </citation>
    <scope>NUCLEOTIDE SEQUENCE [LARGE SCALE GENOMIC DNA]</scope>
    <source>
        <strain evidence="4">KCTC 13128</strain>
    </source>
</reference>
<accession>A0ABV7CZH8</accession>
<evidence type="ECO:0000313" key="3">
    <source>
        <dbReference type="EMBL" id="MFC3041653.1"/>
    </source>
</evidence>
<name>A0ABV7CZH8_9BACI</name>
<protein>
    <submittedName>
        <fullName evidence="3">Uncharacterized protein</fullName>
    </submittedName>
</protein>
<proteinExistence type="predicted"/>
<dbReference type="Proteomes" id="UP001595279">
    <property type="component" value="Unassembled WGS sequence"/>
</dbReference>
<comment type="caution">
    <text evidence="3">The sequence shown here is derived from an EMBL/GenBank/DDBJ whole genome shotgun (WGS) entry which is preliminary data.</text>
</comment>
<feature type="region of interest" description="Disordered" evidence="1">
    <location>
        <begin position="158"/>
        <end position="197"/>
    </location>
</feature>
<keyword evidence="2" id="KW-0472">Membrane</keyword>
<keyword evidence="4" id="KW-1185">Reference proteome</keyword>
<sequence length="197" mass="22984">MFGIVDFISLVFSVFIILPIVSIIRELGYLFTSKILGAKEAKITIGSGPNLFKFSIFEIRKYYFIYSWCSYDELRKDTKWAHILLYASPMLANLITAFVINALLANGLLEMETFWSRFIFYALYFVLFDAIPLYYPDGQPSNGRVIYDLLRYGKRSDFERGDPQMAASTDEFRDEEKDEDDEDKENKEGQTKKEEKE</sequence>
<feature type="transmembrane region" description="Helical" evidence="2">
    <location>
        <begin position="83"/>
        <end position="108"/>
    </location>
</feature>